<organism evidence="3 4">
    <name type="scientific">Listeria booriae</name>
    <dbReference type="NCBI Taxonomy" id="1552123"/>
    <lineage>
        <taxon>Bacteria</taxon>
        <taxon>Bacillati</taxon>
        <taxon>Bacillota</taxon>
        <taxon>Bacilli</taxon>
        <taxon>Bacillales</taxon>
        <taxon>Listeriaceae</taxon>
        <taxon>Listeria</taxon>
    </lineage>
</organism>
<evidence type="ECO:0000259" key="2">
    <source>
        <dbReference type="Pfam" id="PF14729"/>
    </source>
</evidence>
<dbReference type="EMBL" id="JAARRU010000001">
    <property type="protein sequence ID" value="MBC1565046.1"/>
    <property type="molecule type" value="Genomic_DNA"/>
</dbReference>
<evidence type="ECO:0000256" key="1">
    <source>
        <dbReference type="SAM" id="SignalP"/>
    </source>
</evidence>
<feature type="chain" id="PRO_5033025632" evidence="1">
    <location>
        <begin position="22"/>
        <end position="111"/>
    </location>
</feature>
<feature type="domain" description="DUF4467" evidence="2">
    <location>
        <begin position="25"/>
        <end position="109"/>
    </location>
</feature>
<evidence type="ECO:0000313" key="3">
    <source>
        <dbReference type="EMBL" id="MBC1565046.1"/>
    </source>
</evidence>
<dbReference type="Pfam" id="PF14729">
    <property type="entry name" value="DUF4467"/>
    <property type="match status" value="1"/>
</dbReference>
<comment type="caution">
    <text evidence="3">The sequence shown here is derived from an EMBL/GenBank/DDBJ whole genome shotgun (WGS) entry which is preliminary data.</text>
</comment>
<dbReference type="RefSeq" id="WP_185417007.1">
    <property type="nucleotide sequence ID" value="NZ_JAARRU010000001.1"/>
</dbReference>
<dbReference type="AlphaFoldDB" id="A0A841ZWS3"/>
<keyword evidence="1" id="KW-0732">Signal</keyword>
<keyword evidence="3" id="KW-0449">Lipoprotein</keyword>
<accession>A0A841ZWS3</accession>
<name>A0A841ZWS3_9LIST</name>
<feature type="signal peptide" evidence="1">
    <location>
        <begin position="1"/>
        <end position="21"/>
    </location>
</feature>
<dbReference type="PROSITE" id="PS51257">
    <property type="entry name" value="PROKAR_LIPOPROTEIN"/>
    <property type="match status" value="1"/>
</dbReference>
<reference evidence="3 4" key="1">
    <citation type="submission" date="2020-03" db="EMBL/GenBank/DDBJ databases">
        <title>Soil Listeria distribution.</title>
        <authorList>
            <person name="Liao J."/>
            <person name="Wiedmann M."/>
        </authorList>
    </citation>
    <scope>NUCLEOTIDE SEQUENCE [LARGE SCALE GENOMIC DNA]</scope>
    <source>
        <strain evidence="3 4">FSL L7-1427</strain>
    </source>
</reference>
<evidence type="ECO:0000313" key="4">
    <source>
        <dbReference type="Proteomes" id="UP000586951"/>
    </source>
</evidence>
<sequence>MKKGVFLLLFALMAVILVACAGDNYDNAIDEVISHESKVLSDTGIRKGLERKDCNIEVYNEGEYIKISYLSSNAKKRKSYLYQRNDDDGYSAKQDTYYVDGLKADYVENNI</sequence>
<dbReference type="InterPro" id="IPR028075">
    <property type="entry name" value="DUF4467"/>
</dbReference>
<proteinExistence type="predicted"/>
<gene>
    <name evidence="3" type="ORF">HB907_06460</name>
</gene>
<protein>
    <submittedName>
        <fullName evidence="3">Cystatin-like fold lipoprotein</fullName>
    </submittedName>
</protein>
<dbReference type="Proteomes" id="UP000586951">
    <property type="component" value="Unassembled WGS sequence"/>
</dbReference>
<dbReference type="Gene3D" id="3.10.450.560">
    <property type="match status" value="1"/>
</dbReference>